<dbReference type="InterPro" id="IPR036977">
    <property type="entry name" value="DNA_primase_Znf_CHC2"/>
</dbReference>
<keyword evidence="6" id="KW-1185">Reference proteome</keyword>
<keyword evidence="2" id="KW-0863">Zinc-finger</keyword>
<accession>A0A965ZJQ8</accession>
<sequence length="92" mass="10044">MASENIIAHIQAHADLVGISSKVINLTAGRRTLRGDCPFHKDQANSFMVSPEKNIFKCFGCGKEGGPIEFVMDIEQITHAQAVEKLASVVFK</sequence>
<dbReference type="InterPro" id="IPR002694">
    <property type="entry name" value="Znf_CHC2"/>
</dbReference>
<dbReference type="EMBL" id="WWEO01000045">
    <property type="protein sequence ID" value="NCD72420.1"/>
    <property type="molecule type" value="Genomic_DNA"/>
</dbReference>
<evidence type="ECO:0000256" key="2">
    <source>
        <dbReference type="ARBA" id="ARBA00022771"/>
    </source>
</evidence>
<dbReference type="GO" id="GO:0003677">
    <property type="term" value="F:DNA binding"/>
    <property type="evidence" value="ECO:0007669"/>
    <property type="project" value="InterPro"/>
</dbReference>
<keyword evidence="3" id="KW-0862">Zinc</keyword>
<dbReference type="GO" id="GO:0008270">
    <property type="term" value="F:zinc ion binding"/>
    <property type="evidence" value="ECO:0007669"/>
    <property type="project" value="UniProtKB-KW"/>
</dbReference>
<feature type="domain" description="Zinc finger CHC2-type" evidence="4">
    <location>
        <begin position="33"/>
        <end position="87"/>
    </location>
</feature>
<dbReference type="InterPro" id="IPR050219">
    <property type="entry name" value="DnaG_primase"/>
</dbReference>
<dbReference type="GO" id="GO:0006269">
    <property type="term" value="P:DNA replication, synthesis of primer"/>
    <property type="evidence" value="ECO:0007669"/>
    <property type="project" value="TreeGrafter"/>
</dbReference>
<keyword evidence="1" id="KW-0479">Metal-binding</keyword>
<gene>
    <name evidence="5" type="ORF">GSY63_23850</name>
</gene>
<reference evidence="5" key="2">
    <citation type="submission" date="2020-10" db="EMBL/GenBank/DDBJ databases">
        <title>Mucilaginibacter sp. nov., isolated from soil.</title>
        <authorList>
            <person name="Jeon C.O."/>
        </authorList>
    </citation>
    <scope>NUCLEOTIDE SEQUENCE</scope>
    <source>
        <strain evidence="5">R11</strain>
    </source>
</reference>
<dbReference type="Proteomes" id="UP000638732">
    <property type="component" value="Unassembled WGS sequence"/>
</dbReference>
<dbReference type="GO" id="GO:0003899">
    <property type="term" value="F:DNA-directed RNA polymerase activity"/>
    <property type="evidence" value="ECO:0007669"/>
    <property type="project" value="InterPro"/>
</dbReference>
<dbReference type="SUPFAM" id="SSF57783">
    <property type="entry name" value="Zinc beta-ribbon"/>
    <property type="match status" value="1"/>
</dbReference>
<dbReference type="SMART" id="SM00400">
    <property type="entry name" value="ZnF_CHCC"/>
    <property type="match status" value="1"/>
</dbReference>
<evidence type="ECO:0000313" key="6">
    <source>
        <dbReference type="Proteomes" id="UP000638732"/>
    </source>
</evidence>
<comment type="caution">
    <text evidence="5">The sequence shown here is derived from an EMBL/GenBank/DDBJ whole genome shotgun (WGS) entry which is preliminary data.</text>
</comment>
<dbReference type="RefSeq" id="WP_166588366.1">
    <property type="nucleotide sequence ID" value="NZ_WWEO01000045.1"/>
</dbReference>
<dbReference type="Pfam" id="PF01807">
    <property type="entry name" value="Zn_ribbon_DnaG"/>
    <property type="match status" value="1"/>
</dbReference>
<evidence type="ECO:0000256" key="3">
    <source>
        <dbReference type="ARBA" id="ARBA00022833"/>
    </source>
</evidence>
<organism evidence="5 6">
    <name type="scientific">Mucilaginibacter agri</name>
    <dbReference type="NCBI Taxonomy" id="2695265"/>
    <lineage>
        <taxon>Bacteria</taxon>
        <taxon>Pseudomonadati</taxon>
        <taxon>Bacteroidota</taxon>
        <taxon>Sphingobacteriia</taxon>
        <taxon>Sphingobacteriales</taxon>
        <taxon>Sphingobacteriaceae</taxon>
        <taxon>Mucilaginibacter</taxon>
    </lineage>
</organism>
<reference evidence="5" key="1">
    <citation type="submission" date="2020-01" db="EMBL/GenBank/DDBJ databases">
        <authorList>
            <person name="Seo Y.L."/>
        </authorList>
    </citation>
    <scope>NUCLEOTIDE SEQUENCE</scope>
    <source>
        <strain evidence="5">R11</strain>
    </source>
</reference>
<dbReference type="PANTHER" id="PTHR30313:SF2">
    <property type="entry name" value="DNA PRIMASE"/>
    <property type="match status" value="1"/>
</dbReference>
<protein>
    <recommendedName>
        <fullName evidence="4">Zinc finger CHC2-type domain-containing protein</fullName>
    </recommendedName>
</protein>
<proteinExistence type="predicted"/>
<dbReference type="PANTHER" id="PTHR30313">
    <property type="entry name" value="DNA PRIMASE"/>
    <property type="match status" value="1"/>
</dbReference>
<dbReference type="Gene3D" id="3.90.580.10">
    <property type="entry name" value="Zinc finger, CHC2-type domain"/>
    <property type="match status" value="1"/>
</dbReference>
<name>A0A965ZJQ8_9SPHI</name>
<evidence type="ECO:0000313" key="5">
    <source>
        <dbReference type="EMBL" id="NCD72420.1"/>
    </source>
</evidence>
<dbReference type="GO" id="GO:0005737">
    <property type="term" value="C:cytoplasm"/>
    <property type="evidence" value="ECO:0007669"/>
    <property type="project" value="TreeGrafter"/>
</dbReference>
<dbReference type="AlphaFoldDB" id="A0A965ZJQ8"/>
<evidence type="ECO:0000259" key="4">
    <source>
        <dbReference type="SMART" id="SM00400"/>
    </source>
</evidence>
<evidence type="ECO:0000256" key="1">
    <source>
        <dbReference type="ARBA" id="ARBA00022723"/>
    </source>
</evidence>